<reference evidence="1 2" key="1">
    <citation type="journal article" date="2015" name="Genome Biol. Evol.">
        <title>Comparative Genomics of a Bacterivorous Green Alga Reveals Evolutionary Causalities and Consequences of Phago-Mixotrophic Mode of Nutrition.</title>
        <authorList>
            <person name="Burns J.A."/>
            <person name="Paasch A."/>
            <person name="Narechania A."/>
            <person name="Kim E."/>
        </authorList>
    </citation>
    <scope>NUCLEOTIDE SEQUENCE [LARGE SCALE GENOMIC DNA]</scope>
    <source>
        <strain evidence="1 2">PLY_AMNH</strain>
    </source>
</reference>
<sequence length="211" mass="23792">MTNTHAKTDATAAQNKDACISSTDTRATDEIRDPYACNMKRKRNYSAYTRVMTAYDRAYSAFRSACCLRCPMCKKEIGKHLPLTEFQKSHPRLQFCAPLDGSVGCSHLSSPLDGNGATSQFTGKHVMTPFCAFCFKFSDKDCEIVENHAKSHCLRNPDKNDFPTIEHLHRLISSQIDDAVREESDKPTKSMIAMFKRSTPYCETLDLLKKS</sequence>
<comment type="caution">
    <text evidence="1">The sequence shown here is derived from an EMBL/GenBank/DDBJ whole genome shotgun (WGS) entry which is preliminary data.</text>
</comment>
<protein>
    <submittedName>
        <fullName evidence="1">Uncharacterized protein</fullName>
    </submittedName>
</protein>
<keyword evidence="2" id="KW-1185">Reference proteome</keyword>
<dbReference type="EMBL" id="LGRX02000235">
    <property type="protein sequence ID" value="KAK3289109.1"/>
    <property type="molecule type" value="Genomic_DNA"/>
</dbReference>
<organism evidence="1 2">
    <name type="scientific">Cymbomonas tetramitiformis</name>
    <dbReference type="NCBI Taxonomy" id="36881"/>
    <lineage>
        <taxon>Eukaryota</taxon>
        <taxon>Viridiplantae</taxon>
        <taxon>Chlorophyta</taxon>
        <taxon>Pyramimonadophyceae</taxon>
        <taxon>Pyramimonadales</taxon>
        <taxon>Pyramimonadaceae</taxon>
        <taxon>Cymbomonas</taxon>
    </lineage>
</organism>
<dbReference type="AlphaFoldDB" id="A0AAE0H3C1"/>
<proteinExistence type="predicted"/>
<name>A0AAE0H3C1_9CHLO</name>
<evidence type="ECO:0000313" key="2">
    <source>
        <dbReference type="Proteomes" id="UP001190700"/>
    </source>
</evidence>
<accession>A0AAE0H3C1</accession>
<evidence type="ECO:0000313" key="1">
    <source>
        <dbReference type="EMBL" id="KAK3289109.1"/>
    </source>
</evidence>
<dbReference type="Proteomes" id="UP001190700">
    <property type="component" value="Unassembled WGS sequence"/>
</dbReference>
<gene>
    <name evidence="1" type="ORF">CYMTET_3465</name>
</gene>